<dbReference type="SMART" id="SM00382">
    <property type="entry name" value="AAA"/>
    <property type="match status" value="2"/>
</dbReference>
<feature type="compositionally biased region" description="Low complexity" evidence="3">
    <location>
        <begin position="566"/>
        <end position="578"/>
    </location>
</feature>
<keyword evidence="6" id="KW-1185">Reference proteome</keyword>
<dbReference type="InterPro" id="IPR017871">
    <property type="entry name" value="ABC_transporter-like_CS"/>
</dbReference>
<evidence type="ECO:0000256" key="1">
    <source>
        <dbReference type="ARBA" id="ARBA00022741"/>
    </source>
</evidence>
<dbReference type="InterPro" id="IPR003439">
    <property type="entry name" value="ABC_transporter-like_ATP-bd"/>
</dbReference>
<sequence>MGAPRVVVLLGSTAESSGSVVVDRQSVARDYACEVAHLLGADGIALTIGTRTLLSDVSLGLDDGDRIGVVGPNGAGKSTLLRILAGTSQPDGGRVTKVGGSTLGMLDQRDELAEDATVLDLVHGDAETHVWASEARIREVHDGLLADLAWDAPAAKLSGGQRRRVALAALLVQDPDVLLLDEPTNHLDVEGVAWLAAHLRERYGRPGTTGALVVVTHDRWFLDEVCSRMWEVRGDGTGAIDGYEGGYAAYILARAERARQAATAAEKRDNLLRKELAWLRRGAPARTSKPKFRLDAASALIDDEPPPRDSMELTRMATRRLGKDVLDLESVSVTVPGKVLFDDVTWRLGPGDRYGVVGVNGAGKTTLLALLAGRRAPDSGRVKRGKTIHVKELSQDVAELDDVGDLKAVEVIEQEKGRVVVDGKELTAAQLTEKLGFTRERAYTPVRDLSGGERRRLQLLRLLVAEPNVLLLDEPTNDLDTDTLAAVEDLLDGWLGTLIVVSHDRYLLERVADRQVALLGDGTIRDLPGGVEEYLRLRAAAKAAGASASGTPAGSGTGSAGGGTTSGAASASGGAAPGEEFSQRDIRAAQKEVSRIERRLGKIAQKEAELHETIAQQATDYQAVARLDAELRELVNERDELEAAWLEAAEVAG</sequence>
<dbReference type="InterPro" id="IPR027417">
    <property type="entry name" value="P-loop_NTPase"/>
</dbReference>
<dbReference type="PANTHER" id="PTHR42855">
    <property type="entry name" value="ABC TRANSPORTER ATP-BINDING SUBUNIT"/>
    <property type="match status" value="1"/>
</dbReference>
<dbReference type="PROSITE" id="PS50893">
    <property type="entry name" value="ABC_TRANSPORTER_2"/>
    <property type="match status" value="2"/>
</dbReference>
<dbReference type="GO" id="GO:0016887">
    <property type="term" value="F:ATP hydrolysis activity"/>
    <property type="evidence" value="ECO:0007669"/>
    <property type="project" value="InterPro"/>
</dbReference>
<gene>
    <name evidence="5" type="ORF">GCM10017772_33860</name>
</gene>
<dbReference type="AlphaFoldDB" id="A0A919KX95"/>
<protein>
    <submittedName>
        <fullName evidence="5">ABC transporter ATP-binding protein</fullName>
    </submittedName>
</protein>
<evidence type="ECO:0000256" key="2">
    <source>
        <dbReference type="ARBA" id="ARBA00022840"/>
    </source>
</evidence>
<keyword evidence="1" id="KW-0547">Nucleotide-binding</keyword>
<name>A0A919KX95_9MICO</name>
<evidence type="ECO:0000313" key="6">
    <source>
        <dbReference type="Proteomes" id="UP000627369"/>
    </source>
</evidence>
<feature type="domain" description="ABC transporter" evidence="4">
    <location>
        <begin position="326"/>
        <end position="546"/>
    </location>
</feature>
<dbReference type="InterPro" id="IPR051309">
    <property type="entry name" value="ABCF_ATPase"/>
</dbReference>
<dbReference type="Pfam" id="PF00005">
    <property type="entry name" value="ABC_tran"/>
    <property type="match status" value="2"/>
</dbReference>
<reference evidence="5" key="1">
    <citation type="journal article" date="2014" name="Int. J. Syst. Evol. Microbiol.">
        <title>Complete genome sequence of Corynebacterium casei LMG S-19264T (=DSM 44701T), isolated from a smear-ripened cheese.</title>
        <authorList>
            <consortium name="US DOE Joint Genome Institute (JGI-PGF)"/>
            <person name="Walter F."/>
            <person name="Albersmeier A."/>
            <person name="Kalinowski J."/>
            <person name="Ruckert C."/>
        </authorList>
    </citation>
    <scope>NUCLEOTIDE SEQUENCE</scope>
    <source>
        <strain evidence="5">CGMCC 4.7398</strain>
    </source>
</reference>
<feature type="region of interest" description="Disordered" evidence="3">
    <location>
        <begin position="546"/>
        <end position="584"/>
    </location>
</feature>
<evidence type="ECO:0000256" key="3">
    <source>
        <dbReference type="SAM" id="MobiDB-lite"/>
    </source>
</evidence>
<dbReference type="PANTHER" id="PTHR42855:SF1">
    <property type="entry name" value="ABC TRANSPORTER DOMAIN-CONTAINING PROTEIN"/>
    <property type="match status" value="1"/>
</dbReference>
<dbReference type="SUPFAM" id="SSF52540">
    <property type="entry name" value="P-loop containing nucleoside triphosphate hydrolases"/>
    <property type="match status" value="2"/>
</dbReference>
<dbReference type="Gene3D" id="3.40.50.300">
    <property type="entry name" value="P-loop containing nucleotide triphosphate hydrolases"/>
    <property type="match status" value="2"/>
</dbReference>
<feature type="domain" description="ABC transporter" evidence="4">
    <location>
        <begin position="39"/>
        <end position="259"/>
    </location>
</feature>
<keyword evidence="2 5" id="KW-0067">ATP-binding</keyword>
<dbReference type="EMBL" id="BNAS01000005">
    <property type="protein sequence ID" value="GHH76122.1"/>
    <property type="molecule type" value="Genomic_DNA"/>
</dbReference>
<dbReference type="CDD" id="cd03221">
    <property type="entry name" value="ABCF_EF-3"/>
    <property type="match status" value="2"/>
</dbReference>
<comment type="caution">
    <text evidence="5">The sequence shown here is derived from an EMBL/GenBank/DDBJ whole genome shotgun (WGS) entry which is preliminary data.</text>
</comment>
<dbReference type="PROSITE" id="PS00211">
    <property type="entry name" value="ABC_TRANSPORTER_1"/>
    <property type="match status" value="2"/>
</dbReference>
<evidence type="ECO:0000259" key="4">
    <source>
        <dbReference type="PROSITE" id="PS50893"/>
    </source>
</evidence>
<feature type="compositionally biased region" description="Gly residues" evidence="3">
    <location>
        <begin position="553"/>
        <end position="565"/>
    </location>
</feature>
<proteinExistence type="predicted"/>
<dbReference type="GO" id="GO:0005524">
    <property type="term" value="F:ATP binding"/>
    <property type="evidence" value="ECO:0007669"/>
    <property type="project" value="UniProtKB-KW"/>
</dbReference>
<reference evidence="5" key="2">
    <citation type="submission" date="2020-09" db="EMBL/GenBank/DDBJ databases">
        <authorList>
            <person name="Sun Q."/>
            <person name="Zhou Y."/>
        </authorList>
    </citation>
    <scope>NUCLEOTIDE SEQUENCE</scope>
    <source>
        <strain evidence="5">CGMCC 4.7398</strain>
    </source>
</reference>
<accession>A0A919KX95</accession>
<evidence type="ECO:0000313" key="5">
    <source>
        <dbReference type="EMBL" id="GHH76122.1"/>
    </source>
</evidence>
<dbReference type="InterPro" id="IPR003593">
    <property type="entry name" value="AAA+_ATPase"/>
</dbReference>
<dbReference type="Proteomes" id="UP000627369">
    <property type="component" value="Unassembled WGS sequence"/>
</dbReference>
<organism evidence="5 6">
    <name type="scientific">Promicromonospora soli</name>
    <dbReference type="NCBI Taxonomy" id="2035533"/>
    <lineage>
        <taxon>Bacteria</taxon>
        <taxon>Bacillati</taxon>
        <taxon>Actinomycetota</taxon>
        <taxon>Actinomycetes</taxon>
        <taxon>Micrococcales</taxon>
        <taxon>Promicromonosporaceae</taxon>
        <taxon>Promicromonospora</taxon>
    </lineage>
</organism>